<dbReference type="PRINTS" id="PR00385">
    <property type="entry name" value="P450"/>
</dbReference>
<keyword evidence="4 6" id="KW-0503">Monooxygenase</keyword>
<dbReference type="InterPro" id="IPR002401">
    <property type="entry name" value="Cyt_P450_E_grp-I"/>
</dbReference>
<dbReference type="InterPro" id="IPR001128">
    <property type="entry name" value="Cyt_P450"/>
</dbReference>
<comment type="cofactor">
    <cofactor evidence="5">
        <name>heme</name>
        <dbReference type="ChEBI" id="CHEBI:30413"/>
    </cofactor>
</comment>
<evidence type="ECO:0000256" key="4">
    <source>
        <dbReference type="ARBA" id="ARBA00023033"/>
    </source>
</evidence>
<dbReference type="SUPFAM" id="SSF48264">
    <property type="entry name" value="Cytochrome P450"/>
    <property type="match status" value="1"/>
</dbReference>
<dbReference type="GO" id="GO:0005506">
    <property type="term" value="F:iron ion binding"/>
    <property type="evidence" value="ECO:0007669"/>
    <property type="project" value="InterPro"/>
</dbReference>
<sequence length="446" mass="50180">MCVPILGYLPFLSSEPYRELHQMALKYGGIFGVSIGRTYTVFLGNYASLKEALGKSTLSNKPESSFDFIPDGIGFSSINGEAWSEQRRYSMRAMRNVGLGRDTWEAILQAEVSDFVDLVSRQEGRPFDPTLLLTVSISRNISALLFGRRLALDDEQADLFADAVHAASQFAPQIGARSAFPRLMDALARIGLLEKKAVNLDKLADFNKFVRKEVEERRKQKVEVNEDDFIEGNKFPLFLAEINLHGNIQALFIGASDTTRTSLSWLLLAVAAHQGAQRKVQEEADREGGAGLTWAGRGRYPVAMATIMEGQRWRTVSPFNAGRIAMEDMKLGGYDIRKGTIIVANFWSSHNDTNYWKDPEEFRPERFLSEDRTQVNLKPESYAPFSYGKRNCPGETVAMMEILFYFVSIMKKFSVLPPEGQKLNLKGTLGLTYQPVPQELRFVPRT</sequence>
<evidence type="ECO:0008006" key="9">
    <source>
        <dbReference type="Google" id="ProtNLM"/>
    </source>
</evidence>
<dbReference type="PROSITE" id="PS00086">
    <property type="entry name" value="CYTOCHROME_P450"/>
    <property type="match status" value="1"/>
</dbReference>
<evidence type="ECO:0000256" key="5">
    <source>
        <dbReference type="PIRSR" id="PIRSR602401-1"/>
    </source>
</evidence>
<keyword evidence="2 5" id="KW-0479">Metal-binding</keyword>
<gene>
    <name evidence="7" type="ORF">JTE90_013938</name>
</gene>
<dbReference type="AlphaFoldDB" id="A0AAV6U9Y5"/>
<accession>A0AAV6U9Y5</accession>
<dbReference type="Pfam" id="PF00067">
    <property type="entry name" value="p450"/>
    <property type="match status" value="1"/>
</dbReference>
<evidence type="ECO:0000313" key="7">
    <source>
        <dbReference type="EMBL" id="KAG8180932.1"/>
    </source>
</evidence>
<dbReference type="GO" id="GO:0016712">
    <property type="term" value="F:oxidoreductase activity, acting on paired donors, with incorporation or reduction of molecular oxygen, reduced flavin or flavoprotein as one donor, and incorporation of one atom of oxygen"/>
    <property type="evidence" value="ECO:0007669"/>
    <property type="project" value="TreeGrafter"/>
</dbReference>
<protein>
    <recommendedName>
        <fullName evidence="9">Cytochrome P450</fullName>
    </recommendedName>
</protein>
<dbReference type="Proteomes" id="UP000827092">
    <property type="component" value="Unassembled WGS sequence"/>
</dbReference>
<organism evidence="7 8">
    <name type="scientific">Oedothorax gibbosus</name>
    <dbReference type="NCBI Taxonomy" id="931172"/>
    <lineage>
        <taxon>Eukaryota</taxon>
        <taxon>Metazoa</taxon>
        <taxon>Ecdysozoa</taxon>
        <taxon>Arthropoda</taxon>
        <taxon>Chelicerata</taxon>
        <taxon>Arachnida</taxon>
        <taxon>Araneae</taxon>
        <taxon>Araneomorphae</taxon>
        <taxon>Entelegynae</taxon>
        <taxon>Araneoidea</taxon>
        <taxon>Linyphiidae</taxon>
        <taxon>Erigoninae</taxon>
        <taxon>Oedothorax</taxon>
    </lineage>
</organism>
<dbReference type="GO" id="GO:0006805">
    <property type="term" value="P:xenobiotic metabolic process"/>
    <property type="evidence" value="ECO:0007669"/>
    <property type="project" value="TreeGrafter"/>
</dbReference>
<evidence type="ECO:0000256" key="3">
    <source>
        <dbReference type="ARBA" id="ARBA00023004"/>
    </source>
</evidence>
<dbReference type="GO" id="GO:0005737">
    <property type="term" value="C:cytoplasm"/>
    <property type="evidence" value="ECO:0007669"/>
    <property type="project" value="TreeGrafter"/>
</dbReference>
<dbReference type="Gene3D" id="1.10.630.10">
    <property type="entry name" value="Cytochrome P450"/>
    <property type="match status" value="1"/>
</dbReference>
<dbReference type="GO" id="GO:0006082">
    <property type="term" value="P:organic acid metabolic process"/>
    <property type="evidence" value="ECO:0007669"/>
    <property type="project" value="TreeGrafter"/>
</dbReference>
<evidence type="ECO:0000256" key="1">
    <source>
        <dbReference type="ARBA" id="ARBA00010617"/>
    </source>
</evidence>
<evidence type="ECO:0000256" key="2">
    <source>
        <dbReference type="ARBA" id="ARBA00022723"/>
    </source>
</evidence>
<dbReference type="EMBL" id="JAFNEN010000540">
    <property type="protein sequence ID" value="KAG8180932.1"/>
    <property type="molecule type" value="Genomic_DNA"/>
</dbReference>
<dbReference type="PANTHER" id="PTHR24300:SF375">
    <property type="entry name" value="CYTOCHROME P450 FAMILY"/>
    <property type="match status" value="1"/>
</dbReference>
<evidence type="ECO:0000256" key="6">
    <source>
        <dbReference type="RuleBase" id="RU000461"/>
    </source>
</evidence>
<keyword evidence="6" id="KW-0560">Oxidoreductase</keyword>
<name>A0AAV6U9Y5_9ARAC</name>
<dbReference type="InterPro" id="IPR036396">
    <property type="entry name" value="Cyt_P450_sf"/>
</dbReference>
<proteinExistence type="inferred from homology"/>
<comment type="similarity">
    <text evidence="1 6">Belongs to the cytochrome P450 family.</text>
</comment>
<keyword evidence="3 5" id="KW-0408">Iron</keyword>
<dbReference type="InterPro" id="IPR050182">
    <property type="entry name" value="Cytochrome_P450_fam2"/>
</dbReference>
<reference evidence="7 8" key="1">
    <citation type="journal article" date="2022" name="Nat. Ecol. Evol.">
        <title>A masculinizing supergene underlies an exaggerated male reproductive morph in a spider.</title>
        <authorList>
            <person name="Hendrickx F."/>
            <person name="De Corte Z."/>
            <person name="Sonet G."/>
            <person name="Van Belleghem S.M."/>
            <person name="Kostlbacher S."/>
            <person name="Vangestel C."/>
        </authorList>
    </citation>
    <scope>NUCLEOTIDE SEQUENCE [LARGE SCALE GENOMIC DNA]</scope>
    <source>
        <strain evidence="7">W744_W776</strain>
    </source>
</reference>
<comment type="caution">
    <text evidence="7">The sequence shown here is derived from an EMBL/GenBank/DDBJ whole genome shotgun (WGS) entry which is preliminary data.</text>
</comment>
<keyword evidence="5 6" id="KW-0349">Heme</keyword>
<evidence type="ECO:0000313" key="8">
    <source>
        <dbReference type="Proteomes" id="UP000827092"/>
    </source>
</evidence>
<feature type="binding site" description="axial binding residue" evidence="5">
    <location>
        <position position="392"/>
    </location>
    <ligand>
        <name>heme</name>
        <dbReference type="ChEBI" id="CHEBI:30413"/>
    </ligand>
    <ligandPart>
        <name>Fe</name>
        <dbReference type="ChEBI" id="CHEBI:18248"/>
    </ligandPart>
</feature>
<keyword evidence="8" id="KW-1185">Reference proteome</keyword>
<dbReference type="PRINTS" id="PR00463">
    <property type="entry name" value="EP450I"/>
</dbReference>
<dbReference type="PANTHER" id="PTHR24300">
    <property type="entry name" value="CYTOCHROME P450 508A4-RELATED"/>
    <property type="match status" value="1"/>
</dbReference>
<dbReference type="GO" id="GO:0020037">
    <property type="term" value="F:heme binding"/>
    <property type="evidence" value="ECO:0007669"/>
    <property type="project" value="InterPro"/>
</dbReference>
<dbReference type="InterPro" id="IPR017972">
    <property type="entry name" value="Cyt_P450_CS"/>
</dbReference>